<organism evidence="1">
    <name type="scientific">Guillardia theta (strain CCMP2712)</name>
    <name type="common">Cryptophyte</name>
    <dbReference type="NCBI Taxonomy" id="905079"/>
    <lineage>
        <taxon>Eukaryota</taxon>
        <taxon>Cryptophyceae</taxon>
        <taxon>Pyrenomonadales</taxon>
        <taxon>Geminigeraceae</taxon>
        <taxon>Guillardia</taxon>
    </lineage>
</organism>
<protein>
    <recommendedName>
        <fullName evidence="4">SET domain-containing protein</fullName>
    </recommendedName>
</protein>
<dbReference type="SUPFAM" id="SSF82199">
    <property type="entry name" value="SET domain"/>
    <property type="match status" value="1"/>
</dbReference>
<proteinExistence type="predicted"/>
<reference evidence="1 3" key="1">
    <citation type="journal article" date="2012" name="Nature">
        <title>Algal genomes reveal evolutionary mosaicism and the fate of nucleomorphs.</title>
        <authorList>
            <consortium name="DOE Joint Genome Institute"/>
            <person name="Curtis B.A."/>
            <person name="Tanifuji G."/>
            <person name="Burki F."/>
            <person name="Gruber A."/>
            <person name="Irimia M."/>
            <person name="Maruyama S."/>
            <person name="Arias M.C."/>
            <person name="Ball S.G."/>
            <person name="Gile G.H."/>
            <person name="Hirakawa Y."/>
            <person name="Hopkins J.F."/>
            <person name="Kuo A."/>
            <person name="Rensing S.A."/>
            <person name="Schmutz J."/>
            <person name="Symeonidi A."/>
            <person name="Elias M."/>
            <person name="Eveleigh R.J."/>
            <person name="Herman E.K."/>
            <person name="Klute M.J."/>
            <person name="Nakayama T."/>
            <person name="Obornik M."/>
            <person name="Reyes-Prieto A."/>
            <person name="Armbrust E.V."/>
            <person name="Aves S.J."/>
            <person name="Beiko R.G."/>
            <person name="Coutinho P."/>
            <person name="Dacks J.B."/>
            <person name="Durnford D.G."/>
            <person name="Fast N.M."/>
            <person name="Green B.R."/>
            <person name="Grisdale C.J."/>
            <person name="Hempel F."/>
            <person name="Henrissat B."/>
            <person name="Hoppner M.P."/>
            <person name="Ishida K."/>
            <person name="Kim E."/>
            <person name="Koreny L."/>
            <person name="Kroth P.G."/>
            <person name="Liu Y."/>
            <person name="Malik S.B."/>
            <person name="Maier U.G."/>
            <person name="McRose D."/>
            <person name="Mock T."/>
            <person name="Neilson J.A."/>
            <person name="Onodera N.T."/>
            <person name="Poole A.M."/>
            <person name="Pritham E.J."/>
            <person name="Richards T.A."/>
            <person name="Rocap G."/>
            <person name="Roy S.W."/>
            <person name="Sarai C."/>
            <person name="Schaack S."/>
            <person name="Shirato S."/>
            <person name="Slamovits C.H."/>
            <person name="Spencer D.F."/>
            <person name="Suzuki S."/>
            <person name="Worden A.Z."/>
            <person name="Zauner S."/>
            <person name="Barry K."/>
            <person name="Bell C."/>
            <person name="Bharti A.K."/>
            <person name="Crow J.A."/>
            <person name="Grimwood J."/>
            <person name="Kramer R."/>
            <person name="Lindquist E."/>
            <person name="Lucas S."/>
            <person name="Salamov A."/>
            <person name="McFadden G.I."/>
            <person name="Lane C.E."/>
            <person name="Keeling P.J."/>
            <person name="Gray M.W."/>
            <person name="Grigoriev I.V."/>
            <person name="Archibald J.M."/>
        </authorList>
    </citation>
    <scope>NUCLEOTIDE SEQUENCE</scope>
    <source>
        <strain evidence="1 3">CCMP2712</strain>
    </source>
</reference>
<dbReference type="PaxDb" id="55529-EKX40074"/>
<dbReference type="EnsemblProtists" id="EKX40074">
    <property type="protein sequence ID" value="EKX40074"/>
    <property type="gene ID" value="GUITHDRAFT_113813"/>
</dbReference>
<dbReference type="GO" id="GO:0016279">
    <property type="term" value="F:protein-lysine N-methyltransferase activity"/>
    <property type="evidence" value="ECO:0007669"/>
    <property type="project" value="TreeGrafter"/>
</dbReference>
<dbReference type="RefSeq" id="XP_005827054.1">
    <property type="nucleotide sequence ID" value="XM_005826997.1"/>
</dbReference>
<sequence>MFSARTRPSLRMSSLNEVPSTAGKNFDGFMEHFSVKRNINIIGGDNGLELRLVKDVKRGEVLLAIPRRAILEIDDAATCPCKEYITGEMWQAIPSYAKLAIYLLYSIDHAEQDPRPLRDYFDVLPKQVLSTFSWSEEAIQELQDPYMIEQIQTRRRKIQRLFHEIQKGLSPRITYDRLLWAIEIVLSRAFAFSRTGGDDLVFSGTSVKYDNSKQEFQIVAEKDFKVGQSVEISYGLKSNHELLLSYGFILPDNPEDFFVITDSKKFLSSVLNVRLGDDVVIVTPIITRDLLDESFASKQASRRMLATCFVKGKAVGNQLKILPDAMELLTRQMIVLEQQYAMMQDIFSNEQFS</sequence>
<evidence type="ECO:0000313" key="2">
    <source>
        <dbReference type="EnsemblProtists" id="EKX40074"/>
    </source>
</evidence>
<dbReference type="InterPro" id="IPR050600">
    <property type="entry name" value="SETD3_SETD6_MTase"/>
</dbReference>
<name>L1IW04_GUITC</name>
<dbReference type="Gene3D" id="3.90.1410.10">
    <property type="entry name" value="set domain protein methyltransferase, domain 1"/>
    <property type="match status" value="1"/>
</dbReference>
<dbReference type="InterPro" id="IPR046341">
    <property type="entry name" value="SET_dom_sf"/>
</dbReference>
<reference evidence="2" key="3">
    <citation type="submission" date="2015-06" db="UniProtKB">
        <authorList>
            <consortium name="EnsemblProtists"/>
        </authorList>
    </citation>
    <scope>IDENTIFICATION</scope>
</reference>
<evidence type="ECO:0000313" key="3">
    <source>
        <dbReference type="Proteomes" id="UP000011087"/>
    </source>
</evidence>
<dbReference type="EMBL" id="JH993034">
    <property type="protein sequence ID" value="EKX40074.1"/>
    <property type="molecule type" value="Genomic_DNA"/>
</dbReference>
<keyword evidence="3" id="KW-1185">Reference proteome</keyword>
<dbReference type="KEGG" id="gtt:GUITHDRAFT_113813"/>
<evidence type="ECO:0000313" key="1">
    <source>
        <dbReference type="EMBL" id="EKX40074.1"/>
    </source>
</evidence>
<gene>
    <name evidence="1" type="ORF">GUITHDRAFT_113813</name>
</gene>
<dbReference type="OrthoDB" id="341421at2759"/>
<dbReference type="STRING" id="905079.L1IW04"/>
<dbReference type="GeneID" id="17296886"/>
<dbReference type="PANTHER" id="PTHR13271">
    <property type="entry name" value="UNCHARACTERIZED PUTATIVE METHYLTRANSFERASE"/>
    <property type="match status" value="1"/>
</dbReference>
<evidence type="ECO:0008006" key="4">
    <source>
        <dbReference type="Google" id="ProtNLM"/>
    </source>
</evidence>
<dbReference type="eggNOG" id="KOG1337">
    <property type="taxonomic scope" value="Eukaryota"/>
</dbReference>
<dbReference type="PANTHER" id="PTHR13271:SF151">
    <property type="entry name" value="SET DOMAIN-CONTAINING PROTEIN 4"/>
    <property type="match status" value="1"/>
</dbReference>
<accession>L1IW04</accession>
<dbReference type="HOGENOM" id="CLU_786311_0_0_1"/>
<dbReference type="AlphaFoldDB" id="L1IW04"/>
<dbReference type="CDD" id="cd10527">
    <property type="entry name" value="SET_LSMT"/>
    <property type="match status" value="1"/>
</dbReference>
<dbReference type="Proteomes" id="UP000011087">
    <property type="component" value="Unassembled WGS sequence"/>
</dbReference>
<reference evidence="3" key="2">
    <citation type="submission" date="2012-11" db="EMBL/GenBank/DDBJ databases">
        <authorList>
            <person name="Kuo A."/>
            <person name="Curtis B.A."/>
            <person name="Tanifuji G."/>
            <person name="Burki F."/>
            <person name="Gruber A."/>
            <person name="Irimia M."/>
            <person name="Maruyama S."/>
            <person name="Arias M.C."/>
            <person name="Ball S.G."/>
            <person name="Gile G.H."/>
            <person name="Hirakawa Y."/>
            <person name="Hopkins J.F."/>
            <person name="Rensing S.A."/>
            <person name="Schmutz J."/>
            <person name="Symeonidi A."/>
            <person name="Elias M."/>
            <person name="Eveleigh R.J."/>
            <person name="Herman E.K."/>
            <person name="Klute M.J."/>
            <person name="Nakayama T."/>
            <person name="Obornik M."/>
            <person name="Reyes-Prieto A."/>
            <person name="Armbrust E.V."/>
            <person name="Aves S.J."/>
            <person name="Beiko R.G."/>
            <person name="Coutinho P."/>
            <person name="Dacks J.B."/>
            <person name="Durnford D.G."/>
            <person name="Fast N.M."/>
            <person name="Green B.R."/>
            <person name="Grisdale C."/>
            <person name="Hempe F."/>
            <person name="Henrissat B."/>
            <person name="Hoppner M.P."/>
            <person name="Ishida K.-I."/>
            <person name="Kim E."/>
            <person name="Koreny L."/>
            <person name="Kroth P.G."/>
            <person name="Liu Y."/>
            <person name="Malik S.-B."/>
            <person name="Maier U.G."/>
            <person name="McRose D."/>
            <person name="Mock T."/>
            <person name="Neilson J.A."/>
            <person name="Onodera N.T."/>
            <person name="Poole A.M."/>
            <person name="Pritham E.J."/>
            <person name="Richards T.A."/>
            <person name="Rocap G."/>
            <person name="Roy S.W."/>
            <person name="Sarai C."/>
            <person name="Schaack S."/>
            <person name="Shirato S."/>
            <person name="Slamovits C.H."/>
            <person name="Spencer D.F."/>
            <person name="Suzuki S."/>
            <person name="Worden A.Z."/>
            <person name="Zauner S."/>
            <person name="Barry K."/>
            <person name="Bell C."/>
            <person name="Bharti A.K."/>
            <person name="Crow J.A."/>
            <person name="Grimwood J."/>
            <person name="Kramer R."/>
            <person name="Lindquist E."/>
            <person name="Lucas S."/>
            <person name="Salamov A."/>
            <person name="McFadden G.I."/>
            <person name="Lane C.E."/>
            <person name="Keeling P.J."/>
            <person name="Gray M.W."/>
            <person name="Grigoriev I.V."/>
            <person name="Archibald J.M."/>
        </authorList>
    </citation>
    <scope>NUCLEOTIDE SEQUENCE</scope>
    <source>
        <strain evidence="3">CCMP2712</strain>
    </source>
</reference>